<evidence type="ECO:0000313" key="3">
    <source>
        <dbReference type="Proteomes" id="UP000218811"/>
    </source>
</evidence>
<dbReference type="AlphaFoldDB" id="A0A2H3JJ65"/>
<proteinExistence type="predicted"/>
<feature type="region of interest" description="Disordered" evidence="1">
    <location>
        <begin position="84"/>
        <end position="106"/>
    </location>
</feature>
<name>A0A2H3JJ65_WOLCO</name>
<organism evidence="2 3">
    <name type="scientific">Wolfiporia cocos (strain MD-104)</name>
    <name type="common">Brown rot fungus</name>
    <dbReference type="NCBI Taxonomy" id="742152"/>
    <lineage>
        <taxon>Eukaryota</taxon>
        <taxon>Fungi</taxon>
        <taxon>Dikarya</taxon>
        <taxon>Basidiomycota</taxon>
        <taxon>Agaricomycotina</taxon>
        <taxon>Agaricomycetes</taxon>
        <taxon>Polyporales</taxon>
        <taxon>Phaeolaceae</taxon>
        <taxon>Wolfiporia</taxon>
    </lineage>
</organism>
<evidence type="ECO:0000256" key="1">
    <source>
        <dbReference type="SAM" id="MobiDB-lite"/>
    </source>
</evidence>
<sequence length="213" mass="23323">MTVRRGPLQLKSAGRHELACPPYKRCPHDNPLLQPSLLKQEDEATKLSARNGQINDLPNGQEREYLACLCNGPSTTRVHVRRVGNGRRTSQTAGKAKRNRRCRSNSLTERRVATATNAPSSGTSYSGGPDIYDRLLISKPTVQRATGTPYVRDLSHRNVGVYQTYTTTATKIATYTTVGASTAQPPWLALQIRLYTPGPLAAKQGDPPNGRNT</sequence>
<gene>
    <name evidence="2" type="ORF">WOLCODRAFT_157429</name>
</gene>
<accession>A0A2H3JJ65</accession>
<evidence type="ECO:0000313" key="2">
    <source>
        <dbReference type="EMBL" id="PCH36724.1"/>
    </source>
</evidence>
<dbReference type="EMBL" id="KB467887">
    <property type="protein sequence ID" value="PCH36724.1"/>
    <property type="molecule type" value="Genomic_DNA"/>
</dbReference>
<protein>
    <submittedName>
        <fullName evidence="2">Uncharacterized protein</fullName>
    </submittedName>
</protein>
<dbReference type="Proteomes" id="UP000218811">
    <property type="component" value="Unassembled WGS sequence"/>
</dbReference>
<keyword evidence="3" id="KW-1185">Reference proteome</keyword>
<reference evidence="2 3" key="1">
    <citation type="journal article" date="2012" name="Science">
        <title>The Paleozoic origin of enzymatic lignin decomposition reconstructed from 31 fungal genomes.</title>
        <authorList>
            <person name="Floudas D."/>
            <person name="Binder M."/>
            <person name="Riley R."/>
            <person name="Barry K."/>
            <person name="Blanchette R.A."/>
            <person name="Henrissat B."/>
            <person name="Martinez A.T."/>
            <person name="Otillar R."/>
            <person name="Spatafora J.W."/>
            <person name="Yadav J.S."/>
            <person name="Aerts A."/>
            <person name="Benoit I."/>
            <person name="Boyd A."/>
            <person name="Carlson A."/>
            <person name="Copeland A."/>
            <person name="Coutinho P.M."/>
            <person name="de Vries R.P."/>
            <person name="Ferreira P."/>
            <person name="Findley K."/>
            <person name="Foster B."/>
            <person name="Gaskell J."/>
            <person name="Glotzer D."/>
            <person name="Gorecki P."/>
            <person name="Heitman J."/>
            <person name="Hesse C."/>
            <person name="Hori C."/>
            <person name="Igarashi K."/>
            <person name="Jurgens J.A."/>
            <person name="Kallen N."/>
            <person name="Kersten P."/>
            <person name="Kohler A."/>
            <person name="Kuees U."/>
            <person name="Kumar T.K.A."/>
            <person name="Kuo A."/>
            <person name="LaButti K."/>
            <person name="Larrondo L.F."/>
            <person name="Lindquist E."/>
            <person name="Ling A."/>
            <person name="Lombard V."/>
            <person name="Lucas S."/>
            <person name="Lundell T."/>
            <person name="Martin R."/>
            <person name="McLaughlin D.J."/>
            <person name="Morgenstern I."/>
            <person name="Morin E."/>
            <person name="Murat C."/>
            <person name="Nagy L.G."/>
            <person name="Nolan M."/>
            <person name="Ohm R.A."/>
            <person name="Patyshakuliyeva A."/>
            <person name="Rokas A."/>
            <person name="Ruiz-Duenas F.J."/>
            <person name="Sabat G."/>
            <person name="Salamov A."/>
            <person name="Samejima M."/>
            <person name="Schmutz J."/>
            <person name="Slot J.C."/>
            <person name="St John F."/>
            <person name="Stenlid J."/>
            <person name="Sun H."/>
            <person name="Sun S."/>
            <person name="Syed K."/>
            <person name="Tsang A."/>
            <person name="Wiebenga A."/>
            <person name="Young D."/>
            <person name="Pisabarro A."/>
            <person name="Eastwood D.C."/>
            <person name="Martin F."/>
            <person name="Cullen D."/>
            <person name="Grigoriev I.V."/>
            <person name="Hibbett D.S."/>
        </authorList>
    </citation>
    <scope>NUCLEOTIDE SEQUENCE [LARGE SCALE GENOMIC DNA]</scope>
    <source>
        <strain evidence="2 3">MD-104</strain>
    </source>
</reference>